<comment type="caution">
    <text evidence="2">The sequence shown here is derived from an EMBL/GenBank/DDBJ whole genome shotgun (WGS) entry which is preliminary data.</text>
</comment>
<dbReference type="Pfam" id="PF13304">
    <property type="entry name" value="AAA_21"/>
    <property type="match status" value="1"/>
</dbReference>
<proteinExistence type="predicted"/>
<keyword evidence="3" id="KW-1185">Reference proteome</keyword>
<dbReference type="SUPFAM" id="SSF52540">
    <property type="entry name" value="P-loop containing nucleoside triphosphate hydrolases"/>
    <property type="match status" value="1"/>
</dbReference>
<reference evidence="2" key="1">
    <citation type="submission" date="2021-01" db="EMBL/GenBank/DDBJ databases">
        <title>Whole genome shotgun sequence of Actinoplanes ferrugineus NBRC 15555.</title>
        <authorList>
            <person name="Komaki H."/>
            <person name="Tamura T."/>
        </authorList>
    </citation>
    <scope>NUCLEOTIDE SEQUENCE</scope>
    <source>
        <strain evidence="2">NBRC 15555</strain>
    </source>
</reference>
<dbReference type="GO" id="GO:0005524">
    <property type="term" value="F:ATP binding"/>
    <property type="evidence" value="ECO:0007669"/>
    <property type="project" value="InterPro"/>
</dbReference>
<dbReference type="PANTHER" id="PTHR40396:SF1">
    <property type="entry name" value="ATPASE AAA-TYPE CORE DOMAIN-CONTAINING PROTEIN"/>
    <property type="match status" value="1"/>
</dbReference>
<dbReference type="InterPro" id="IPR003959">
    <property type="entry name" value="ATPase_AAA_core"/>
</dbReference>
<sequence>MEAVVLLRFRASNFASIRDEQEVSLVALDDHADLATAAVPLSKERVLPVAGIFGPNASGKSNLIKAMTFGRTAIVESHQRWLPEDPIPRWPFRLDRESTSAPSEFVFEFVHDRVRYEYGFSLNDSMILEEWLFAWRRGRRAVMFDRSGMDIDFGSSLTGPKAAIAELVRENSLFLSAAAANNHPLLRSVAAWFGRWQRISPGPYTYPVSTGPLGEQTVNLLRYADIGVIGGALVERPADEIERSLGWAGRGRQDESPGAAVPKETLRLELVHQAQTDSGGEPLPWVWESSGTQAWWRVSRLALSCLNEGQILTIDDLGGDLHPLLTAQLVGLFQDPRTNPRGAQLIFTGHDVNLLGRHVEYRLRRDQVWLTAKDAGGATKIYPLTEYGRVRDGVDDVEGRYLQGRYGAVPFFDRSLIEDLLKEPASDGA</sequence>
<evidence type="ECO:0000313" key="2">
    <source>
        <dbReference type="EMBL" id="GIE08951.1"/>
    </source>
</evidence>
<dbReference type="EMBL" id="BOMM01000003">
    <property type="protein sequence ID" value="GIE08951.1"/>
    <property type="molecule type" value="Genomic_DNA"/>
</dbReference>
<feature type="domain" description="ATPase AAA-type core" evidence="1">
    <location>
        <begin position="50"/>
        <end position="355"/>
    </location>
</feature>
<gene>
    <name evidence="2" type="ORF">Afe05nite_07910</name>
</gene>
<evidence type="ECO:0000313" key="3">
    <source>
        <dbReference type="Proteomes" id="UP000598174"/>
    </source>
</evidence>
<dbReference type="Gene3D" id="3.40.50.300">
    <property type="entry name" value="P-loop containing nucleotide triphosphate hydrolases"/>
    <property type="match status" value="1"/>
</dbReference>
<name>A0A919ITW2_9ACTN</name>
<dbReference type="InterPro" id="IPR027417">
    <property type="entry name" value="P-loop_NTPase"/>
</dbReference>
<protein>
    <recommendedName>
        <fullName evidence="1">ATPase AAA-type core domain-containing protein</fullName>
    </recommendedName>
</protein>
<dbReference type="AlphaFoldDB" id="A0A919ITW2"/>
<accession>A0A919ITW2</accession>
<organism evidence="2 3">
    <name type="scientific">Paractinoplanes ferrugineus</name>
    <dbReference type="NCBI Taxonomy" id="113564"/>
    <lineage>
        <taxon>Bacteria</taxon>
        <taxon>Bacillati</taxon>
        <taxon>Actinomycetota</taxon>
        <taxon>Actinomycetes</taxon>
        <taxon>Micromonosporales</taxon>
        <taxon>Micromonosporaceae</taxon>
        <taxon>Paractinoplanes</taxon>
    </lineage>
</organism>
<dbReference type="PANTHER" id="PTHR40396">
    <property type="entry name" value="ATPASE-LIKE PROTEIN"/>
    <property type="match status" value="1"/>
</dbReference>
<evidence type="ECO:0000259" key="1">
    <source>
        <dbReference type="Pfam" id="PF13304"/>
    </source>
</evidence>
<dbReference type="Proteomes" id="UP000598174">
    <property type="component" value="Unassembled WGS sequence"/>
</dbReference>
<dbReference type="GO" id="GO:0016887">
    <property type="term" value="F:ATP hydrolysis activity"/>
    <property type="evidence" value="ECO:0007669"/>
    <property type="project" value="InterPro"/>
</dbReference>